<dbReference type="GO" id="GO:0070475">
    <property type="term" value="P:rRNA base methylation"/>
    <property type="evidence" value="ECO:0007669"/>
    <property type="project" value="InterPro"/>
</dbReference>
<dbReference type="Proteomes" id="UP001457282">
    <property type="component" value="Unassembled WGS sequence"/>
</dbReference>
<accession>A0AAW1XLM4</accession>
<feature type="domain" description="25S rRNA (uridine-N(3))-methyltransferase BMT5-like" evidence="1">
    <location>
        <begin position="24"/>
        <end position="190"/>
    </location>
</feature>
<protein>
    <recommendedName>
        <fullName evidence="1">25S rRNA (uridine-N(3))-methyltransferase BMT5-like domain-containing protein</fullName>
    </recommendedName>
</protein>
<dbReference type="FunFam" id="3.40.50.150:FF:000440">
    <property type="entry name" value="Os09g0479300 protein"/>
    <property type="match status" value="1"/>
</dbReference>
<comment type="caution">
    <text evidence="2">The sequence shown here is derived from an EMBL/GenBank/DDBJ whole genome shotgun (WGS) entry which is preliminary data.</text>
</comment>
<dbReference type="GO" id="GO:0005737">
    <property type="term" value="C:cytoplasm"/>
    <property type="evidence" value="ECO:0007669"/>
    <property type="project" value="TreeGrafter"/>
</dbReference>
<dbReference type="PANTHER" id="PTHR11538">
    <property type="entry name" value="PHENYLALANYL-TRNA SYNTHETASE"/>
    <property type="match status" value="1"/>
</dbReference>
<proteinExistence type="predicted"/>
<evidence type="ECO:0000259" key="1">
    <source>
        <dbReference type="Pfam" id="PF10354"/>
    </source>
</evidence>
<dbReference type="GO" id="GO:0070042">
    <property type="term" value="F:rRNA (uridine-N3-)-methyltransferase activity"/>
    <property type="evidence" value="ECO:0007669"/>
    <property type="project" value="InterPro"/>
</dbReference>
<evidence type="ECO:0000313" key="2">
    <source>
        <dbReference type="EMBL" id="KAK9937419.1"/>
    </source>
</evidence>
<dbReference type="InterPro" id="IPR019446">
    <property type="entry name" value="BMT5-like"/>
</dbReference>
<dbReference type="PANTHER" id="PTHR11538:SF89">
    <property type="entry name" value="PROTEIN, PUTATIVE (DUF2431)-RELATED"/>
    <property type="match status" value="1"/>
</dbReference>
<gene>
    <name evidence="2" type="ORF">M0R45_014212</name>
</gene>
<organism evidence="2 3">
    <name type="scientific">Rubus argutus</name>
    <name type="common">Southern blackberry</name>
    <dbReference type="NCBI Taxonomy" id="59490"/>
    <lineage>
        <taxon>Eukaryota</taxon>
        <taxon>Viridiplantae</taxon>
        <taxon>Streptophyta</taxon>
        <taxon>Embryophyta</taxon>
        <taxon>Tracheophyta</taxon>
        <taxon>Spermatophyta</taxon>
        <taxon>Magnoliopsida</taxon>
        <taxon>eudicotyledons</taxon>
        <taxon>Gunneridae</taxon>
        <taxon>Pentapetalae</taxon>
        <taxon>rosids</taxon>
        <taxon>fabids</taxon>
        <taxon>Rosales</taxon>
        <taxon>Rosaceae</taxon>
        <taxon>Rosoideae</taxon>
        <taxon>Rosoideae incertae sedis</taxon>
        <taxon>Rubus</taxon>
    </lineage>
</organism>
<evidence type="ECO:0000313" key="3">
    <source>
        <dbReference type="Proteomes" id="UP001457282"/>
    </source>
</evidence>
<sequence length="223" mass="25465">MEAAIADTKREKRIMHYSSNQKILLVSEGNFSFASCLAKAFGSAKNMVATSLDSRESVLAKYSNAAPRNLRKLKDMGCVILYEVDVHTMRQHPLLVDQLFDRIVFNFPHAGFFFMENQKSQIKLHQDLVRRFFTSACEMLTERGEVHVTHKTSYPFSKWEIVKLANEVALYLVEEAPFSRGDYPGYLNKRGSGKKCNRTFPVGLCSTYKFAKLPLLEFSDNSI</sequence>
<dbReference type="Pfam" id="PF10354">
    <property type="entry name" value="BMT5-like"/>
    <property type="match status" value="1"/>
</dbReference>
<dbReference type="AlphaFoldDB" id="A0AAW1XLM4"/>
<dbReference type="SUPFAM" id="SSF53335">
    <property type="entry name" value="S-adenosyl-L-methionine-dependent methyltransferases"/>
    <property type="match status" value="1"/>
</dbReference>
<dbReference type="InterPro" id="IPR029063">
    <property type="entry name" value="SAM-dependent_MTases_sf"/>
</dbReference>
<name>A0AAW1XLM4_RUBAR</name>
<dbReference type="EMBL" id="JBEDUW010000003">
    <property type="protein sequence ID" value="KAK9937419.1"/>
    <property type="molecule type" value="Genomic_DNA"/>
</dbReference>
<reference evidence="2 3" key="1">
    <citation type="journal article" date="2023" name="G3 (Bethesda)">
        <title>A chromosome-length genome assembly and annotation of blackberry (Rubus argutus, cv. 'Hillquist').</title>
        <authorList>
            <person name="Bruna T."/>
            <person name="Aryal R."/>
            <person name="Dudchenko O."/>
            <person name="Sargent D.J."/>
            <person name="Mead D."/>
            <person name="Buti M."/>
            <person name="Cavallini A."/>
            <person name="Hytonen T."/>
            <person name="Andres J."/>
            <person name="Pham M."/>
            <person name="Weisz D."/>
            <person name="Mascagni F."/>
            <person name="Usai G."/>
            <person name="Natali L."/>
            <person name="Bassil N."/>
            <person name="Fernandez G.E."/>
            <person name="Lomsadze A."/>
            <person name="Armour M."/>
            <person name="Olukolu B."/>
            <person name="Poorten T."/>
            <person name="Britton C."/>
            <person name="Davik J."/>
            <person name="Ashrafi H."/>
            <person name="Aiden E.L."/>
            <person name="Borodovsky M."/>
            <person name="Worthington M."/>
        </authorList>
    </citation>
    <scope>NUCLEOTIDE SEQUENCE [LARGE SCALE GENOMIC DNA]</scope>
    <source>
        <strain evidence="2">PI 553951</strain>
    </source>
</reference>
<keyword evidence="3" id="KW-1185">Reference proteome</keyword>